<feature type="region of interest" description="Disordered" evidence="9">
    <location>
        <begin position="746"/>
        <end position="857"/>
    </location>
</feature>
<dbReference type="GO" id="GO:0071044">
    <property type="term" value="P:histone mRNA catabolic process"/>
    <property type="evidence" value="ECO:0007669"/>
    <property type="project" value="TreeGrafter"/>
</dbReference>
<keyword evidence="7" id="KW-0539">Nucleus</keyword>
<dbReference type="GO" id="GO:0071037">
    <property type="term" value="P:nuclear polyadenylation-dependent snRNA catabolic process"/>
    <property type="evidence" value="ECO:0007669"/>
    <property type="project" value="TreeGrafter"/>
</dbReference>
<dbReference type="OrthoDB" id="2250022at2759"/>
<dbReference type="PROSITE" id="PS50967">
    <property type="entry name" value="HRDC"/>
    <property type="match status" value="1"/>
</dbReference>
<dbReference type="GO" id="GO:0071038">
    <property type="term" value="P:TRAMP-dependent tRNA surveillance pathway"/>
    <property type="evidence" value="ECO:0007669"/>
    <property type="project" value="TreeGrafter"/>
</dbReference>
<dbReference type="InterPro" id="IPR002562">
    <property type="entry name" value="3'-5'_exonuclease_dom"/>
</dbReference>
<dbReference type="InterPro" id="IPR045092">
    <property type="entry name" value="Rrp6-like"/>
</dbReference>
<evidence type="ECO:0000256" key="5">
    <source>
        <dbReference type="ARBA" id="ARBA00022835"/>
    </source>
</evidence>
<evidence type="ECO:0000313" key="11">
    <source>
        <dbReference type="EMBL" id="KIM78483.1"/>
    </source>
</evidence>
<dbReference type="FunCoup" id="A0A0C3AWU5">
    <property type="interactions" value="785"/>
</dbReference>
<dbReference type="InterPro" id="IPR002121">
    <property type="entry name" value="HRDC_dom"/>
</dbReference>
<dbReference type="Pfam" id="PF00570">
    <property type="entry name" value="HRDC"/>
    <property type="match status" value="1"/>
</dbReference>
<evidence type="ECO:0000313" key="12">
    <source>
        <dbReference type="Proteomes" id="UP000054166"/>
    </source>
</evidence>
<dbReference type="SMART" id="SM00474">
    <property type="entry name" value="35EXOc"/>
    <property type="match status" value="1"/>
</dbReference>
<dbReference type="STRING" id="765440.A0A0C3AWU5"/>
<dbReference type="GO" id="GO:0071040">
    <property type="term" value="P:nuclear polyadenylation-dependent antisense transcript catabolic process"/>
    <property type="evidence" value="ECO:0007669"/>
    <property type="project" value="TreeGrafter"/>
</dbReference>
<dbReference type="InterPro" id="IPR049559">
    <property type="entry name" value="Rrp6p-like_exo"/>
</dbReference>
<keyword evidence="6" id="KW-0269">Exonuclease</keyword>
<evidence type="ECO:0000259" key="10">
    <source>
        <dbReference type="PROSITE" id="PS50967"/>
    </source>
</evidence>
<dbReference type="GO" id="GO:0000175">
    <property type="term" value="F:3'-5'-RNA exonuclease activity"/>
    <property type="evidence" value="ECO:0007669"/>
    <property type="project" value="InterPro"/>
</dbReference>
<reference evidence="11 12" key="1">
    <citation type="submission" date="2014-04" db="EMBL/GenBank/DDBJ databases">
        <authorList>
            <consortium name="DOE Joint Genome Institute"/>
            <person name="Kuo A."/>
            <person name="Tarkka M."/>
            <person name="Buscot F."/>
            <person name="Kohler A."/>
            <person name="Nagy L.G."/>
            <person name="Floudas D."/>
            <person name="Copeland A."/>
            <person name="Barry K.W."/>
            <person name="Cichocki N."/>
            <person name="Veneault-Fourrey C."/>
            <person name="LaButti K."/>
            <person name="Lindquist E.A."/>
            <person name="Lipzen A."/>
            <person name="Lundell T."/>
            <person name="Morin E."/>
            <person name="Murat C."/>
            <person name="Sun H."/>
            <person name="Tunlid A."/>
            <person name="Henrissat B."/>
            <person name="Grigoriev I.V."/>
            <person name="Hibbett D.S."/>
            <person name="Martin F."/>
            <person name="Nordberg H.P."/>
            <person name="Cantor M.N."/>
            <person name="Hua S.X."/>
        </authorList>
    </citation>
    <scope>NUCLEOTIDE SEQUENCE [LARGE SCALE GENOMIC DNA]</scope>
    <source>
        <strain evidence="11 12">F 1598</strain>
    </source>
</reference>
<protein>
    <recommendedName>
        <fullName evidence="10">HRDC domain-containing protein</fullName>
    </recommendedName>
</protein>
<evidence type="ECO:0000256" key="7">
    <source>
        <dbReference type="ARBA" id="ARBA00023242"/>
    </source>
</evidence>
<dbReference type="GO" id="GO:0000176">
    <property type="term" value="C:nuclear exosome (RNase complex)"/>
    <property type="evidence" value="ECO:0007669"/>
    <property type="project" value="InterPro"/>
</dbReference>
<sequence length="857" mass="95623">MATPHSKVSSSSFDEFNSNLQGAALKATRHALSLPADLAFHRSMNSELAQNLDAFSARVLSVTNDLLTLVSTADSTQSTRGKGKLKLENQDDVVDSFQSLVVDAMDQLLERADMNIDEHLGRIKAPAIAVNLTAESAEKKTNLRRGRLDPVLQHASHLPKPQLQFKTKVDNTNTSWYPTLTHKYNAQVPMGYHYVDTDNDTEASLHPYHYEIEHITYPARMFQPSPPIPPKSFEDTPFSWISTPSEFASMLDKLRCAKEIAVDLEHHNYRSWAGFLCLMQITTREEDFVVDTIALREDMQELNEVFTDPKIVKIFHGAASDIVWLQQDFNLYVVNLFDTYHASKVLEFSKHGLAHLLEAYCDFTADKRYQLADWRIRPLPEEMLIYARSDTHFLLYIYDNLRNALLDRAQTSPPEPSSIPQNRDPAHALVYEVLSQSEETALRLYEKEVYDPEGGGPGGWDSLAKKWNKGKLTDAAPGSVEKEVYKRLHAWRDKVAREEDESRSYILSNNYLFQLAERPPADMAAFLAAFNSIPPVIRSRAKELLDVIQETSREYHDSFKIAEADESYIESIPVSVQDTPMVEVEVTAATSTNTLNSRLWAKAPQFGNIPTASASSSTLFGSTLAAASDSQTQAPTRYFASASALFSSKQLAFAKPDTNTSAFKDIVSRIHSTLVIAPSAPKIDLDQVIAAPDVASATTADIAEDQPAVPLGQIEIPYIPAAQRQQTNIIDDSIVVVGQARQKKRKRLKSSSAGDIEPGSVKRSAVDTEISAETRQPKALKRKEQHVEGSVTPQEPFDYSAVSNLLDDVPTPEYDTTSRKKKKQKQNKGGVLEYGDFPAPPKAHREPKSGNQSYTFK</sequence>
<keyword evidence="5" id="KW-0271">Exosome</keyword>
<dbReference type="SUPFAM" id="SSF53098">
    <property type="entry name" value="Ribonuclease H-like"/>
    <property type="match status" value="1"/>
</dbReference>
<dbReference type="Pfam" id="PF01612">
    <property type="entry name" value="DNA_pol_A_exo1"/>
    <property type="match status" value="1"/>
</dbReference>
<dbReference type="InterPro" id="IPR012337">
    <property type="entry name" value="RNaseH-like_sf"/>
</dbReference>
<dbReference type="InParanoid" id="A0A0C3AWU5"/>
<dbReference type="GO" id="GO:0071035">
    <property type="term" value="P:nuclear polyadenylation-dependent rRNA catabolic process"/>
    <property type="evidence" value="ECO:0007669"/>
    <property type="project" value="TreeGrafter"/>
</dbReference>
<reference evidence="12" key="2">
    <citation type="submission" date="2015-01" db="EMBL/GenBank/DDBJ databases">
        <title>Evolutionary Origins and Diversification of the Mycorrhizal Mutualists.</title>
        <authorList>
            <consortium name="DOE Joint Genome Institute"/>
            <consortium name="Mycorrhizal Genomics Consortium"/>
            <person name="Kohler A."/>
            <person name="Kuo A."/>
            <person name="Nagy L.G."/>
            <person name="Floudas D."/>
            <person name="Copeland A."/>
            <person name="Barry K.W."/>
            <person name="Cichocki N."/>
            <person name="Veneault-Fourrey C."/>
            <person name="LaButti K."/>
            <person name="Lindquist E.A."/>
            <person name="Lipzen A."/>
            <person name="Lundell T."/>
            <person name="Morin E."/>
            <person name="Murat C."/>
            <person name="Riley R."/>
            <person name="Ohm R."/>
            <person name="Sun H."/>
            <person name="Tunlid A."/>
            <person name="Henrissat B."/>
            <person name="Grigoriev I.V."/>
            <person name="Hibbett D.S."/>
            <person name="Martin F."/>
        </authorList>
    </citation>
    <scope>NUCLEOTIDE SEQUENCE [LARGE SCALE GENOMIC DNA]</scope>
    <source>
        <strain evidence="12">F 1598</strain>
    </source>
</reference>
<evidence type="ECO:0000256" key="8">
    <source>
        <dbReference type="ARBA" id="ARBA00043957"/>
    </source>
</evidence>
<dbReference type="Gene3D" id="1.10.150.80">
    <property type="entry name" value="HRDC domain"/>
    <property type="match status" value="1"/>
</dbReference>
<dbReference type="GO" id="GO:0005730">
    <property type="term" value="C:nucleolus"/>
    <property type="evidence" value="ECO:0007669"/>
    <property type="project" value="TreeGrafter"/>
</dbReference>
<evidence type="ECO:0000256" key="4">
    <source>
        <dbReference type="ARBA" id="ARBA00022801"/>
    </source>
</evidence>
<dbReference type="InterPro" id="IPR012588">
    <property type="entry name" value="Exosome-assoc_fac_Rrp6_N"/>
</dbReference>
<dbReference type="CDD" id="cd06147">
    <property type="entry name" value="Rrp6p_like_exo"/>
    <property type="match status" value="1"/>
</dbReference>
<dbReference type="Pfam" id="PF08066">
    <property type="entry name" value="PMC2NT"/>
    <property type="match status" value="1"/>
</dbReference>
<dbReference type="Proteomes" id="UP000054166">
    <property type="component" value="Unassembled WGS sequence"/>
</dbReference>
<dbReference type="GO" id="GO:0000166">
    <property type="term" value="F:nucleotide binding"/>
    <property type="evidence" value="ECO:0007669"/>
    <property type="project" value="InterPro"/>
</dbReference>
<dbReference type="SMART" id="SM00341">
    <property type="entry name" value="HRDC"/>
    <property type="match status" value="1"/>
</dbReference>
<dbReference type="InterPro" id="IPR010997">
    <property type="entry name" value="HRDC-like_sf"/>
</dbReference>
<dbReference type="PANTHER" id="PTHR12124:SF47">
    <property type="entry name" value="EXOSOME COMPONENT 10"/>
    <property type="match status" value="1"/>
</dbReference>
<dbReference type="GO" id="GO:0071039">
    <property type="term" value="P:nuclear polyadenylation-dependent CUT catabolic process"/>
    <property type="evidence" value="ECO:0007669"/>
    <property type="project" value="TreeGrafter"/>
</dbReference>
<keyword evidence="2" id="KW-0698">rRNA processing</keyword>
<name>A0A0C3AWU5_PILCF</name>
<evidence type="ECO:0000256" key="9">
    <source>
        <dbReference type="SAM" id="MobiDB-lite"/>
    </source>
</evidence>
<dbReference type="PANTHER" id="PTHR12124">
    <property type="entry name" value="POLYMYOSITIS/SCLERODERMA AUTOANTIGEN-RELATED"/>
    <property type="match status" value="1"/>
</dbReference>
<dbReference type="GO" id="GO:0003727">
    <property type="term" value="F:single-stranded RNA binding"/>
    <property type="evidence" value="ECO:0007669"/>
    <property type="project" value="TreeGrafter"/>
</dbReference>
<comment type="similarity">
    <text evidence="8">Belongs to the exosome component 10/RRP6 family.</text>
</comment>
<dbReference type="AlphaFoldDB" id="A0A0C3AWU5"/>
<gene>
    <name evidence="11" type="ORF">PILCRDRAFT_98384</name>
</gene>
<feature type="domain" description="HRDC" evidence="10">
    <location>
        <begin position="478"/>
        <end position="558"/>
    </location>
</feature>
<evidence type="ECO:0000256" key="1">
    <source>
        <dbReference type="ARBA" id="ARBA00004123"/>
    </source>
</evidence>
<keyword evidence="4" id="KW-0378">Hydrolase</keyword>
<organism evidence="11 12">
    <name type="scientific">Piloderma croceum (strain F 1598)</name>
    <dbReference type="NCBI Taxonomy" id="765440"/>
    <lineage>
        <taxon>Eukaryota</taxon>
        <taxon>Fungi</taxon>
        <taxon>Dikarya</taxon>
        <taxon>Basidiomycota</taxon>
        <taxon>Agaricomycotina</taxon>
        <taxon>Agaricomycetes</taxon>
        <taxon>Agaricomycetidae</taxon>
        <taxon>Atheliales</taxon>
        <taxon>Atheliaceae</taxon>
        <taxon>Piloderma</taxon>
    </lineage>
</organism>
<comment type="subcellular location">
    <subcellularLocation>
        <location evidence="1">Nucleus</location>
    </subcellularLocation>
</comment>
<dbReference type="SUPFAM" id="SSF47819">
    <property type="entry name" value="HRDC-like"/>
    <property type="match status" value="1"/>
</dbReference>
<dbReference type="GO" id="GO:0071036">
    <property type="term" value="P:nuclear polyadenylation-dependent snoRNA catabolic process"/>
    <property type="evidence" value="ECO:0007669"/>
    <property type="project" value="TreeGrafter"/>
</dbReference>
<evidence type="ECO:0000256" key="2">
    <source>
        <dbReference type="ARBA" id="ARBA00022552"/>
    </source>
</evidence>
<dbReference type="InterPro" id="IPR044876">
    <property type="entry name" value="HRDC_dom_sf"/>
</dbReference>
<evidence type="ECO:0000256" key="3">
    <source>
        <dbReference type="ARBA" id="ARBA00022722"/>
    </source>
</evidence>
<keyword evidence="3" id="KW-0540">Nuclease</keyword>
<dbReference type="EMBL" id="KN833016">
    <property type="protein sequence ID" value="KIM78483.1"/>
    <property type="molecule type" value="Genomic_DNA"/>
</dbReference>
<dbReference type="InterPro" id="IPR036397">
    <property type="entry name" value="RNaseH_sf"/>
</dbReference>
<evidence type="ECO:0000256" key="6">
    <source>
        <dbReference type="ARBA" id="ARBA00022839"/>
    </source>
</evidence>
<accession>A0A0C3AWU5</accession>
<dbReference type="GO" id="GO:0071051">
    <property type="term" value="P:poly(A)-dependent snoRNA 3'-end processing"/>
    <property type="evidence" value="ECO:0007669"/>
    <property type="project" value="TreeGrafter"/>
</dbReference>
<dbReference type="HOGENOM" id="CLU_010129_3_0_1"/>
<dbReference type="FunFam" id="3.30.420.10:FF:000059">
    <property type="entry name" value="Exosome complex exonuclease Rrp6"/>
    <property type="match status" value="1"/>
</dbReference>
<dbReference type="GO" id="GO:0000467">
    <property type="term" value="P:exonucleolytic trimming to generate mature 3'-end of 5.8S rRNA from tricistronic rRNA transcript (SSU-rRNA, 5.8S rRNA, LSU-rRNA)"/>
    <property type="evidence" value="ECO:0007669"/>
    <property type="project" value="InterPro"/>
</dbReference>
<keyword evidence="12" id="KW-1185">Reference proteome</keyword>
<proteinExistence type="inferred from homology"/>
<dbReference type="Gene3D" id="3.30.420.10">
    <property type="entry name" value="Ribonuclease H-like superfamily/Ribonuclease H"/>
    <property type="match status" value="1"/>
</dbReference>